<sequence length="96" mass="11136">MEKERLKLGLLEKIINCDDASVLKRVEEILLDYSSKASEAGEEYISSKMAALSEELNISPEQEEELTRRYRDYLEGKTEGVSWEDVRQNIKDLYGF</sequence>
<dbReference type="Proteomes" id="UP000703674">
    <property type="component" value="Unassembled WGS sequence"/>
</dbReference>
<gene>
    <name evidence="1" type="ORF">HC175_03965</name>
</gene>
<evidence type="ECO:0000313" key="1">
    <source>
        <dbReference type="EMBL" id="NJW52068.1"/>
    </source>
</evidence>
<keyword evidence="2" id="KW-1185">Reference proteome</keyword>
<proteinExistence type="predicted"/>
<accession>A0ABX1CUV4</accession>
<organism evidence="1 2">
    <name type="scientific">Salinimicrobium oceani</name>
    <dbReference type="NCBI Taxonomy" id="2722702"/>
    <lineage>
        <taxon>Bacteria</taxon>
        <taxon>Pseudomonadati</taxon>
        <taxon>Bacteroidota</taxon>
        <taxon>Flavobacteriia</taxon>
        <taxon>Flavobacteriales</taxon>
        <taxon>Flavobacteriaceae</taxon>
        <taxon>Salinimicrobium</taxon>
    </lineage>
</organism>
<comment type="caution">
    <text evidence="1">The sequence shown here is derived from an EMBL/GenBank/DDBJ whole genome shotgun (WGS) entry which is preliminary data.</text>
</comment>
<reference evidence="1 2" key="1">
    <citation type="submission" date="2020-03" db="EMBL/GenBank/DDBJ databases">
        <title>Salinimicrobium sp. nov, isolated from SCS.</title>
        <authorList>
            <person name="Cao W.R."/>
        </authorList>
    </citation>
    <scope>NUCLEOTIDE SEQUENCE [LARGE SCALE GENOMIC DNA]</scope>
    <source>
        <strain evidence="2">J15B91</strain>
    </source>
</reference>
<dbReference type="RefSeq" id="WP_168137229.1">
    <property type="nucleotide sequence ID" value="NZ_JAAVJR010000002.1"/>
</dbReference>
<name>A0ABX1CUV4_9FLAO</name>
<evidence type="ECO:0000313" key="2">
    <source>
        <dbReference type="Proteomes" id="UP000703674"/>
    </source>
</evidence>
<protein>
    <submittedName>
        <fullName evidence="1">Addiction module protein</fullName>
    </submittedName>
</protein>
<dbReference type="EMBL" id="JAAVJR010000002">
    <property type="protein sequence ID" value="NJW52068.1"/>
    <property type="molecule type" value="Genomic_DNA"/>
</dbReference>
<dbReference type="Pfam" id="PF09720">
    <property type="entry name" value="Unstab_antitox"/>
    <property type="match status" value="1"/>
</dbReference>
<dbReference type="InterPro" id="IPR013406">
    <property type="entry name" value="CHP02574_addiction_mod"/>
</dbReference>